<feature type="binding site" evidence="7">
    <location>
        <position position="150"/>
    </location>
    <ligand>
        <name>3-phosphoshikimate</name>
        <dbReference type="ChEBI" id="CHEBI:145989"/>
    </ligand>
</feature>
<dbReference type="InterPro" id="IPR006264">
    <property type="entry name" value="EPSP_synthase"/>
</dbReference>
<dbReference type="RefSeq" id="WP_089679726.1">
    <property type="nucleotide sequence ID" value="NZ_FNFO01000002.1"/>
</dbReference>
<dbReference type="UniPathway" id="UPA00053">
    <property type="reaction ID" value="UER00089"/>
</dbReference>
<evidence type="ECO:0000256" key="2">
    <source>
        <dbReference type="ARBA" id="ARBA00009948"/>
    </source>
</evidence>
<evidence type="ECO:0000256" key="1">
    <source>
        <dbReference type="ARBA" id="ARBA00004811"/>
    </source>
</evidence>
<dbReference type="HAMAP" id="MF_00210">
    <property type="entry name" value="EPSP_synth"/>
    <property type="match status" value="1"/>
</dbReference>
<dbReference type="InterPro" id="IPR001986">
    <property type="entry name" value="Enolpyruvate_Tfrase_dom"/>
</dbReference>
<dbReference type="GO" id="GO:0005737">
    <property type="term" value="C:cytoplasm"/>
    <property type="evidence" value="ECO:0007669"/>
    <property type="project" value="UniProtKB-SubCell"/>
</dbReference>
<feature type="binding site" evidence="7">
    <location>
        <position position="25"/>
    </location>
    <ligand>
        <name>3-phosphoshikimate</name>
        <dbReference type="ChEBI" id="CHEBI:145989"/>
    </ligand>
</feature>
<gene>
    <name evidence="7" type="primary">aroA</name>
    <name evidence="9" type="ORF">SAMN05421823_102238</name>
</gene>
<dbReference type="SUPFAM" id="SSF55205">
    <property type="entry name" value="EPT/RTPC-like"/>
    <property type="match status" value="1"/>
</dbReference>
<dbReference type="STRING" id="1075417.SAMN05421823_102238"/>
<feature type="binding site" evidence="7">
    <location>
        <position position="26"/>
    </location>
    <ligand>
        <name>3-phosphoshikimate</name>
        <dbReference type="ChEBI" id="CHEBI:145989"/>
    </ligand>
</feature>
<dbReference type="GO" id="GO:0003866">
    <property type="term" value="F:3-phosphoshikimate 1-carboxyvinyltransferase activity"/>
    <property type="evidence" value="ECO:0007669"/>
    <property type="project" value="UniProtKB-UniRule"/>
</dbReference>
<dbReference type="PROSITE" id="PS00885">
    <property type="entry name" value="EPSP_SYNTHASE_2"/>
    <property type="match status" value="1"/>
</dbReference>
<keyword evidence="10" id="KW-1185">Reference proteome</keyword>
<feature type="binding site" evidence="7">
    <location>
        <position position="149"/>
    </location>
    <ligand>
        <name>3-phosphoshikimate</name>
        <dbReference type="ChEBI" id="CHEBI:145989"/>
    </ligand>
</feature>
<evidence type="ECO:0000313" key="9">
    <source>
        <dbReference type="EMBL" id="SDK24631.1"/>
    </source>
</evidence>
<evidence type="ECO:0000256" key="6">
    <source>
        <dbReference type="ARBA" id="ARBA00044633"/>
    </source>
</evidence>
<evidence type="ECO:0000256" key="3">
    <source>
        <dbReference type="ARBA" id="ARBA00022605"/>
    </source>
</evidence>
<dbReference type="InterPro" id="IPR023193">
    <property type="entry name" value="EPSP_synthase_CS"/>
</dbReference>
<evidence type="ECO:0000259" key="8">
    <source>
        <dbReference type="Pfam" id="PF00275"/>
    </source>
</evidence>
<keyword evidence="4 7" id="KW-0808">Transferase</keyword>
<feature type="binding site" evidence="7">
    <location>
        <position position="101"/>
    </location>
    <ligand>
        <name>phosphoenolpyruvate</name>
        <dbReference type="ChEBI" id="CHEBI:58702"/>
    </ligand>
</feature>
<feature type="binding site" evidence="7">
    <location>
        <position position="30"/>
    </location>
    <ligand>
        <name>3-phosphoshikimate</name>
        <dbReference type="ChEBI" id="CHEBI:145989"/>
    </ligand>
</feature>
<name>A0A1G9ABK8_9BACT</name>
<dbReference type="Proteomes" id="UP000198510">
    <property type="component" value="Unassembled WGS sequence"/>
</dbReference>
<dbReference type="Gene3D" id="3.65.10.10">
    <property type="entry name" value="Enolpyruvate transferase domain"/>
    <property type="match status" value="3"/>
</dbReference>
<feature type="binding site" evidence="7">
    <location>
        <position position="318"/>
    </location>
    <ligand>
        <name>3-phosphoshikimate</name>
        <dbReference type="ChEBI" id="CHEBI:145989"/>
    </ligand>
</feature>
<evidence type="ECO:0000256" key="5">
    <source>
        <dbReference type="ARBA" id="ARBA00023141"/>
    </source>
</evidence>
<organism evidence="9 10">
    <name type="scientific">Catalinimonas alkaloidigena</name>
    <dbReference type="NCBI Taxonomy" id="1075417"/>
    <lineage>
        <taxon>Bacteria</taxon>
        <taxon>Pseudomonadati</taxon>
        <taxon>Bacteroidota</taxon>
        <taxon>Cytophagia</taxon>
        <taxon>Cytophagales</taxon>
        <taxon>Catalimonadaceae</taxon>
        <taxon>Catalinimonas</taxon>
    </lineage>
</organism>
<feature type="binding site" evidence="7">
    <location>
        <position position="148"/>
    </location>
    <ligand>
        <name>3-phosphoshikimate</name>
        <dbReference type="ChEBI" id="CHEBI:145989"/>
    </ligand>
</feature>
<feature type="binding site" evidence="7">
    <location>
        <position position="392"/>
    </location>
    <ligand>
        <name>phosphoenolpyruvate</name>
        <dbReference type="ChEBI" id="CHEBI:58702"/>
    </ligand>
</feature>
<reference evidence="9 10" key="1">
    <citation type="submission" date="2016-10" db="EMBL/GenBank/DDBJ databases">
        <authorList>
            <person name="de Groot N.N."/>
        </authorList>
    </citation>
    <scope>NUCLEOTIDE SEQUENCE [LARGE SCALE GENOMIC DNA]</scope>
    <source>
        <strain evidence="9 10">DSM 25186</strain>
    </source>
</reference>
<dbReference type="EC" id="2.5.1.19" evidence="7"/>
<dbReference type="AlphaFoldDB" id="A0A1G9ABK8"/>
<comment type="function">
    <text evidence="7">Catalyzes the transfer of the enolpyruvyl moiety of phosphoenolpyruvate (PEP) to the 5-hydroxyl of shikimate-3-phosphate (S3P) to produce enolpyruvyl shikimate-3-phosphate and inorganic phosphate.</text>
</comment>
<protein>
    <recommendedName>
        <fullName evidence="7">3-phosphoshikimate 1-carboxyvinyltransferase</fullName>
        <ecNumber evidence="7">2.5.1.19</ecNumber>
    </recommendedName>
    <alternativeName>
        <fullName evidence="7">5-enolpyruvylshikimate-3-phosphate synthase</fullName>
        <shortName evidence="7">EPSP synthase</shortName>
        <shortName evidence="7">EPSPS</shortName>
    </alternativeName>
</protein>
<dbReference type="InterPro" id="IPR036968">
    <property type="entry name" value="Enolpyruvate_Tfrase_sf"/>
</dbReference>
<dbReference type="CDD" id="cd01556">
    <property type="entry name" value="EPSP_synthase"/>
    <property type="match status" value="1"/>
</dbReference>
<dbReference type="GO" id="GO:0008652">
    <property type="term" value="P:amino acid biosynthetic process"/>
    <property type="evidence" value="ECO:0007669"/>
    <property type="project" value="UniProtKB-KW"/>
</dbReference>
<comment type="catalytic activity">
    <reaction evidence="6">
        <text>3-phosphoshikimate + phosphoenolpyruvate = 5-O-(1-carboxyvinyl)-3-phosphoshikimate + phosphate</text>
        <dbReference type="Rhea" id="RHEA:21256"/>
        <dbReference type="ChEBI" id="CHEBI:43474"/>
        <dbReference type="ChEBI" id="CHEBI:57701"/>
        <dbReference type="ChEBI" id="CHEBI:58702"/>
        <dbReference type="ChEBI" id="CHEBI:145989"/>
        <dbReference type="EC" id="2.5.1.19"/>
    </reaction>
    <physiologicalReaction direction="left-to-right" evidence="6">
        <dbReference type="Rhea" id="RHEA:21257"/>
    </physiologicalReaction>
</comment>
<comment type="subunit">
    <text evidence="7">Monomer.</text>
</comment>
<dbReference type="EMBL" id="FNFO01000002">
    <property type="protein sequence ID" value="SDK24631.1"/>
    <property type="molecule type" value="Genomic_DNA"/>
</dbReference>
<comment type="subcellular location">
    <subcellularLocation>
        <location evidence="7">Cytoplasm</location>
    </subcellularLocation>
</comment>
<keyword evidence="7" id="KW-0963">Cytoplasm</keyword>
<feature type="domain" description="Enolpyruvate transferase" evidence="8">
    <location>
        <begin position="11"/>
        <end position="61"/>
    </location>
</feature>
<comment type="caution">
    <text evidence="7">Lacks conserved residue(s) required for the propagation of feature annotation.</text>
</comment>
<dbReference type="InterPro" id="IPR013792">
    <property type="entry name" value="RNA3'P_cycl/enolpyr_Trfase_a/b"/>
</dbReference>
<feature type="binding site" evidence="7">
    <location>
        <position position="291"/>
    </location>
    <ligand>
        <name>3-phosphoshikimate</name>
        <dbReference type="ChEBI" id="CHEBI:145989"/>
    </ligand>
</feature>
<feature type="domain" description="Enolpyruvate transferase" evidence="8">
    <location>
        <begin position="66"/>
        <end position="401"/>
    </location>
</feature>
<dbReference type="OrthoDB" id="9809920at2"/>
<feature type="binding site" evidence="7">
    <location>
        <position position="368"/>
    </location>
    <ligand>
        <name>phosphoenolpyruvate</name>
        <dbReference type="ChEBI" id="CHEBI:58702"/>
    </ligand>
</feature>
<dbReference type="GO" id="GO:0009073">
    <property type="term" value="P:aromatic amino acid family biosynthetic process"/>
    <property type="evidence" value="ECO:0007669"/>
    <property type="project" value="UniProtKB-KW"/>
</dbReference>
<evidence type="ECO:0000313" key="10">
    <source>
        <dbReference type="Proteomes" id="UP000198510"/>
    </source>
</evidence>
<dbReference type="GO" id="GO:0009423">
    <property type="term" value="P:chorismate biosynthetic process"/>
    <property type="evidence" value="ECO:0007669"/>
    <property type="project" value="UniProtKB-UniRule"/>
</dbReference>
<keyword evidence="5 7" id="KW-0057">Aromatic amino acid biosynthesis</keyword>
<feature type="active site" description="Proton acceptor" evidence="7">
    <location>
        <position position="291"/>
    </location>
</feature>
<dbReference type="PANTHER" id="PTHR21090">
    <property type="entry name" value="AROM/DEHYDROQUINATE SYNTHASE"/>
    <property type="match status" value="1"/>
</dbReference>
<feature type="binding site" evidence="7">
    <location>
        <position position="25"/>
    </location>
    <ligand>
        <name>phosphoenolpyruvate</name>
        <dbReference type="ChEBI" id="CHEBI:58702"/>
    </ligand>
</feature>
<feature type="binding site" evidence="7">
    <location>
        <position position="322"/>
    </location>
    <ligand>
        <name>phosphoenolpyruvate</name>
        <dbReference type="ChEBI" id="CHEBI:58702"/>
    </ligand>
</feature>
<dbReference type="PIRSF" id="PIRSF000505">
    <property type="entry name" value="EPSPS"/>
    <property type="match status" value="1"/>
</dbReference>
<comment type="similarity">
    <text evidence="2 7">Belongs to the EPSP synthase family.</text>
</comment>
<evidence type="ECO:0000256" key="7">
    <source>
        <dbReference type="HAMAP-Rule" id="MF_00210"/>
    </source>
</evidence>
<feature type="binding site" evidence="7">
    <location>
        <position position="176"/>
    </location>
    <ligand>
        <name>3-phosphoshikimate</name>
        <dbReference type="ChEBI" id="CHEBI:145989"/>
    </ligand>
</feature>
<comment type="pathway">
    <text evidence="1 7">Metabolic intermediate biosynthesis; chorismate biosynthesis; chorismate from D-erythrose 4-phosphate and phosphoenolpyruvate: step 6/7.</text>
</comment>
<evidence type="ECO:0000256" key="4">
    <source>
        <dbReference type="ARBA" id="ARBA00022679"/>
    </source>
</evidence>
<proteinExistence type="inferred from homology"/>
<sequence length="414" mass="45960">MSVSSVTLTHPTGRVQCTIPLPSSKSESNRLLIIRALSGTDTPLHNLAAARDTQTMMRLLQSDEEEVDVLDAGTTMRFLTAYYALSGQTKVMTGTPRMCERPIGPLVDALRQIGAQITYLNHEGYPPMRLEGFHYEGHHRVTLPGNISSQYISALLMVAPTLPDGLEIELTGPIGSRPYIEMTRALMRDFGVDSEWHGNLLSVGPQPYLAQEYTVESDWSGASYWYAIAALATDAEIVLKGLKKDSLQGDSRLVELMRPLGVQTEFIDGGLRLTHTPAAKETTINFVDCPDVAQTIFVVCAAKGIQLQATGLESLRVKETDRILALQQELGKFGHRIEETHPGHWTLRLAQPMPTHELTTIHTYDDHRMAMAFAPLALRQPLRIEDPDVVNKSYPSFWQDLETADFDIIREAAP</sequence>
<keyword evidence="3 7" id="KW-0028">Amino-acid biosynthesis</keyword>
<feature type="binding site" evidence="7">
    <location>
        <position position="73"/>
    </location>
    <ligand>
        <name>phosphoenolpyruvate</name>
        <dbReference type="ChEBI" id="CHEBI:58702"/>
    </ligand>
</feature>
<dbReference type="Pfam" id="PF00275">
    <property type="entry name" value="EPSP_synthase"/>
    <property type="match status" value="2"/>
</dbReference>
<dbReference type="PANTHER" id="PTHR21090:SF5">
    <property type="entry name" value="PENTAFUNCTIONAL AROM POLYPEPTIDE"/>
    <property type="match status" value="1"/>
</dbReference>
<feature type="binding site" evidence="7">
    <location>
        <position position="150"/>
    </location>
    <ligand>
        <name>phosphoenolpyruvate</name>
        <dbReference type="ChEBI" id="CHEBI:58702"/>
    </ligand>
</feature>
<accession>A0A1G9ABK8</accession>